<sequence length="328" mass="37230">MLAMSDVPMISVVIPLPDDRGYAVECLTGFTQQALDVSYEVVVATDAASYSEIAWLVDEFPQVRWVYRPGMRMNAHYNAGAEVARGKYLYITESHCVPRRDCLQQIYDFVQRSELPVVCSASDGLNGNYLAECEQYLFEEDFQCWVQDKKCKIAIRGTLIERALWEQVGGFQAEFGHFSELLIGHTLEAAGVPIGYAENSRVSHGNQVSLKPLHQELVEYGEDECRACQLLPVENRVIDPKEWGMRKELQENPGKLKYRQFKAAVRQCVRELALNYLPLSPESRLRIFRNYWQDAISQGRLQYIAGMKTENAEIKATATPPAAYQKAA</sequence>
<comment type="caution">
    <text evidence="1">The sequence shown here is derived from an EMBL/GenBank/DDBJ whole genome shotgun (WGS) entry which is preliminary data.</text>
</comment>
<organism evidence="1 2">
    <name type="scientific">Blastopirellula marina</name>
    <dbReference type="NCBI Taxonomy" id="124"/>
    <lineage>
        <taxon>Bacteria</taxon>
        <taxon>Pseudomonadati</taxon>
        <taxon>Planctomycetota</taxon>
        <taxon>Planctomycetia</taxon>
        <taxon>Pirellulales</taxon>
        <taxon>Pirellulaceae</taxon>
        <taxon>Blastopirellula</taxon>
    </lineage>
</organism>
<dbReference type="EMBL" id="PUIA01000030">
    <property type="protein sequence ID" value="PQO35301.1"/>
    <property type="molecule type" value="Genomic_DNA"/>
</dbReference>
<gene>
    <name evidence="1" type="ORF">C5Y96_09720</name>
</gene>
<dbReference type="SUPFAM" id="SSF53448">
    <property type="entry name" value="Nucleotide-diphospho-sugar transferases"/>
    <property type="match status" value="1"/>
</dbReference>
<proteinExistence type="predicted"/>
<dbReference type="Proteomes" id="UP000240009">
    <property type="component" value="Unassembled WGS sequence"/>
</dbReference>
<name>A0A2S8FSZ4_9BACT</name>
<dbReference type="Gene3D" id="3.90.550.10">
    <property type="entry name" value="Spore Coat Polysaccharide Biosynthesis Protein SpsA, Chain A"/>
    <property type="match status" value="1"/>
</dbReference>
<reference evidence="1 2" key="1">
    <citation type="submission" date="2018-02" db="EMBL/GenBank/DDBJ databases">
        <title>Comparative genomes isolates from brazilian mangrove.</title>
        <authorList>
            <person name="Araujo J.E."/>
            <person name="Taketani R.G."/>
            <person name="Silva M.C.P."/>
            <person name="Loureco M.V."/>
            <person name="Andreote F.D."/>
        </authorList>
    </citation>
    <scope>NUCLEOTIDE SEQUENCE [LARGE SCALE GENOMIC DNA]</scope>
    <source>
        <strain evidence="1 2">HEX-2 MGV</strain>
    </source>
</reference>
<evidence type="ECO:0000313" key="2">
    <source>
        <dbReference type="Proteomes" id="UP000240009"/>
    </source>
</evidence>
<dbReference type="AlphaFoldDB" id="A0A2S8FSZ4"/>
<evidence type="ECO:0000313" key="1">
    <source>
        <dbReference type="EMBL" id="PQO35301.1"/>
    </source>
</evidence>
<dbReference type="InterPro" id="IPR029044">
    <property type="entry name" value="Nucleotide-diphossugar_trans"/>
</dbReference>
<evidence type="ECO:0008006" key="3">
    <source>
        <dbReference type="Google" id="ProtNLM"/>
    </source>
</evidence>
<dbReference type="Pfam" id="PF13641">
    <property type="entry name" value="Glyco_tranf_2_3"/>
    <property type="match status" value="1"/>
</dbReference>
<protein>
    <recommendedName>
        <fullName evidence="3">Glycosyltransferase 2-like domain-containing protein</fullName>
    </recommendedName>
</protein>
<accession>A0A2S8FSZ4</accession>